<feature type="transmembrane region" description="Helical" evidence="1">
    <location>
        <begin position="242"/>
        <end position="259"/>
    </location>
</feature>
<proteinExistence type="predicted"/>
<keyword evidence="1" id="KW-1133">Transmembrane helix</keyword>
<feature type="transmembrane region" description="Helical" evidence="1">
    <location>
        <begin position="133"/>
        <end position="156"/>
    </location>
</feature>
<accession>A0A0W0FK85</accession>
<sequence length="328" mass="36092">MASNVDKISLADVVVVTLLYGIYFVITVVSLALQLWKPISLSRSTSKSRSAILLKDSPMFLGALVLLATITAHWILMIIRLFEDFQHGAQLINSTLNLPSRAKMAKAALMLVTLVTGELMLIYRLWLVWRRFVAITLPILSLAGLAACGIGLIHSLSRSGSMQTSMPWGIGETVCGLATAVYCSIVFGGILYNTTWKSRLYRSDRKSYLVEVLDIIIQCGALFSLWFLAYTVAYLVRSPIESLLADTLVTIAGISFALVKARTYVGRAINVSGSRNSSIFEACRGDQHLEDNPGIPMNHITIRVQQTRDTHSNPDLPWTGEPVIVGKM</sequence>
<feature type="transmembrane region" description="Helical" evidence="1">
    <location>
        <begin position="107"/>
        <end position="126"/>
    </location>
</feature>
<evidence type="ECO:0000313" key="2">
    <source>
        <dbReference type="EMBL" id="KTB36747.1"/>
    </source>
</evidence>
<dbReference type="EMBL" id="LATX01001882">
    <property type="protein sequence ID" value="KTB36747.1"/>
    <property type="molecule type" value="Genomic_DNA"/>
</dbReference>
<protein>
    <submittedName>
        <fullName evidence="2">Uncharacterized protein</fullName>
    </submittedName>
</protein>
<reference evidence="2 3" key="1">
    <citation type="submission" date="2015-12" db="EMBL/GenBank/DDBJ databases">
        <title>Draft genome sequence of Moniliophthora roreri, the causal agent of frosty pod rot of cacao.</title>
        <authorList>
            <person name="Aime M.C."/>
            <person name="Diaz-Valderrama J.R."/>
            <person name="Kijpornyongpan T."/>
            <person name="Phillips-Mora W."/>
        </authorList>
    </citation>
    <scope>NUCLEOTIDE SEQUENCE [LARGE SCALE GENOMIC DNA]</scope>
    <source>
        <strain evidence="2 3">MCA 2952</strain>
    </source>
</reference>
<feature type="transmembrane region" description="Helical" evidence="1">
    <location>
        <begin position="212"/>
        <end position="236"/>
    </location>
</feature>
<feature type="transmembrane region" description="Helical" evidence="1">
    <location>
        <begin position="168"/>
        <end position="192"/>
    </location>
</feature>
<dbReference type="Proteomes" id="UP000054988">
    <property type="component" value="Unassembled WGS sequence"/>
</dbReference>
<evidence type="ECO:0000313" key="3">
    <source>
        <dbReference type="Proteomes" id="UP000054988"/>
    </source>
</evidence>
<organism evidence="2 3">
    <name type="scientific">Moniliophthora roreri</name>
    <name type="common">Frosty pod rot fungus</name>
    <name type="synonym">Monilia roreri</name>
    <dbReference type="NCBI Taxonomy" id="221103"/>
    <lineage>
        <taxon>Eukaryota</taxon>
        <taxon>Fungi</taxon>
        <taxon>Dikarya</taxon>
        <taxon>Basidiomycota</taxon>
        <taxon>Agaricomycotina</taxon>
        <taxon>Agaricomycetes</taxon>
        <taxon>Agaricomycetidae</taxon>
        <taxon>Agaricales</taxon>
        <taxon>Marasmiineae</taxon>
        <taxon>Marasmiaceae</taxon>
        <taxon>Moniliophthora</taxon>
    </lineage>
</organism>
<evidence type="ECO:0000256" key="1">
    <source>
        <dbReference type="SAM" id="Phobius"/>
    </source>
</evidence>
<feature type="transmembrane region" description="Helical" evidence="1">
    <location>
        <begin position="13"/>
        <end position="36"/>
    </location>
</feature>
<feature type="transmembrane region" description="Helical" evidence="1">
    <location>
        <begin position="57"/>
        <end position="79"/>
    </location>
</feature>
<dbReference type="AlphaFoldDB" id="A0A0W0FK85"/>
<name>A0A0W0FK85_MONRR</name>
<gene>
    <name evidence="2" type="ORF">WG66_10606</name>
</gene>
<dbReference type="eggNOG" id="ENOG502SQR7">
    <property type="taxonomic scope" value="Eukaryota"/>
</dbReference>
<keyword evidence="1" id="KW-0472">Membrane</keyword>
<comment type="caution">
    <text evidence="2">The sequence shown here is derived from an EMBL/GenBank/DDBJ whole genome shotgun (WGS) entry which is preliminary data.</text>
</comment>
<keyword evidence="1" id="KW-0812">Transmembrane</keyword>